<accession>A0ABY6GSR0</accession>
<reference evidence="2" key="1">
    <citation type="submission" date="2022-10" db="EMBL/GenBank/DDBJ databases">
        <title>Completed Genome Sequence of two octocoral isolated bacterium, Endozoicomonas euniceicola EF212T and Endozoicomonas gorgoniicola PS125T.</title>
        <authorList>
            <person name="Chiou Y.-J."/>
            <person name="Chen Y.-H."/>
        </authorList>
    </citation>
    <scope>NUCLEOTIDE SEQUENCE</scope>
    <source>
        <strain evidence="2">EF212</strain>
    </source>
</reference>
<gene>
    <name evidence="2" type="ORF">NX720_23390</name>
</gene>
<evidence type="ECO:0000256" key="1">
    <source>
        <dbReference type="SAM" id="SignalP"/>
    </source>
</evidence>
<dbReference type="RefSeq" id="WP_262597907.1">
    <property type="nucleotide sequence ID" value="NZ_CP103300.1"/>
</dbReference>
<evidence type="ECO:0000313" key="2">
    <source>
        <dbReference type="EMBL" id="UYM15735.1"/>
    </source>
</evidence>
<proteinExistence type="predicted"/>
<feature type="signal peptide" evidence="1">
    <location>
        <begin position="1"/>
        <end position="25"/>
    </location>
</feature>
<evidence type="ECO:0000313" key="3">
    <source>
        <dbReference type="Proteomes" id="UP001163255"/>
    </source>
</evidence>
<keyword evidence="1" id="KW-0732">Signal</keyword>
<name>A0ABY6GSR0_9GAMM</name>
<dbReference type="Proteomes" id="UP001163255">
    <property type="component" value="Chromosome"/>
</dbReference>
<organism evidence="2 3">
    <name type="scientific">Endozoicomonas euniceicola</name>
    <dbReference type="NCBI Taxonomy" id="1234143"/>
    <lineage>
        <taxon>Bacteria</taxon>
        <taxon>Pseudomonadati</taxon>
        <taxon>Pseudomonadota</taxon>
        <taxon>Gammaproteobacteria</taxon>
        <taxon>Oceanospirillales</taxon>
        <taxon>Endozoicomonadaceae</taxon>
        <taxon>Endozoicomonas</taxon>
    </lineage>
</organism>
<keyword evidence="3" id="KW-1185">Reference proteome</keyword>
<dbReference type="EMBL" id="CP103300">
    <property type="protein sequence ID" value="UYM15735.1"/>
    <property type="molecule type" value="Genomic_DNA"/>
</dbReference>
<protein>
    <submittedName>
        <fullName evidence="2">Uncharacterized protein</fullName>
    </submittedName>
</protein>
<sequence length="245" mass="28281">MSQLKLVRNFLCLVLLWLPTLFTRAAGSECSSSSFDQFWPSVTEVYEAEIHVGHKIDSNNFVFIPSNALAKQRKEQSLNHFENFLVEFPVFCKLKAMKDTSLNRQLFAMLIHELGSLEYALRTNKISDEYLVKMAFLNPHFTAHLIGHMRQQSDSLLTMEVTDEYLPYFHWIEIALAYKPQSESRYYKAFGDLLKLINGGTDKKELETFINSISENPQEWISSQSMNIGFGVLLGWVTLFIFLSI</sequence>
<feature type="chain" id="PRO_5045661702" evidence="1">
    <location>
        <begin position="26"/>
        <end position="245"/>
    </location>
</feature>